<organism evidence="1 2">
    <name type="scientific">Pendulispora rubella</name>
    <dbReference type="NCBI Taxonomy" id="2741070"/>
    <lineage>
        <taxon>Bacteria</taxon>
        <taxon>Pseudomonadati</taxon>
        <taxon>Myxococcota</taxon>
        <taxon>Myxococcia</taxon>
        <taxon>Myxococcales</taxon>
        <taxon>Sorangiineae</taxon>
        <taxon>Pendulisporaceae</taxon>
        <taxon>Pendulispora</taxon>
    </lineage>
</organism>
<name>A0ABZ2LMI3_9BACT</name>
<gene>
    <name evidence="1" type="ORF">LVJ94_51900</name>
</gene>
<dbReference type="Proteomes" id="UP001374803">
    <property type="component" value="Chromosome"/>
</dbReference>
<sequence length="88" mass="9931">MDLRPCDGRQKREFYSDAHGQSVSIDFLHRYILGNYRQLYARALACGINDFNQSLIIVNLLATGKATPEVDRTEEGARATLLLEVMAE</sequence>
<dbReference type="EMBL" id="CP089983">
    <property type="protein sequence ID" value="WXB10844.1"/>
    <property type="molecule type" value="Genomic_DNA"/>
</dbReference>
<dbReference type="RefSeq" id="WP_394835033.1">
    <property type="nucleotide sequence ID" value="NZ_CP089929.1"/>
</dbReference>
<evidence type="ECO:0000313" key="2">
    <source>
        <dbReference type="Proteomes" id="UP001374803"/>
    </source>
</evidence>
<keyword evidence="2" id="KW-1185">Reference proteome</keyword>
<reference evidence="1" key="1">
    <citation type="submission" date="2021-12" db="EMBL/GenBank/DDBJ databases">
        <title>Discovery of the Pendulisporaceae a myxobacterial family with distinct sporulation behavior and unique specialized metabolism.</title>
        <authorList>
            <person name="Garcia R."/>
            <person name="Popoff A."/>
            <person name="Bader C.D."/>
            <person name="Loehr J."/>
            <person name="Walesch S."/>
            <person name="Walt C."/>
            <person name="Boldt J."/>
            <person name="Bunk B."/>
            <person name="Haeckl F.J.F.P.J."/>
            <person name="Gunesch A.P."/>
            <person name="Birkelbach J."/>
            <person name="Nuebel U."/>
            <person name="Pietschmann T."/>
            <person name="Bach T."/>
            <person name="Mueller R."/>
        </authorList>
    </citation>
    <scope>NUCLEOTIDE SEQUENCE</scope>
    <source>
        <strain evidence="1">MSr11367</strain>
    </source>
</reference>
<proteinExistence type="predicted"/>
<evidence type="ECO:0000313" key="1">
    <source>
        <dbReference type="EMBL" id="WXB10844.1"/>
    </source>
</evidence>
<protein>
    <submittedName>
        <fullName evidence="1">Uncharacterized protein</fullName>
    </submittedName>
</protein>
<accession>A0ABZ2LMI3</accession>